<feature type="chain" id="PRO_5045672552" description="ABC-2 type transporter transmembrane domain-containing protein" evidence="8">
    <location>
        <begin position="20"/>
        <end position="581"/>
    </location>
</feature>
<evidence type="ECO:0000256" key="3">
    <source>
        <dbReference type="ARBA" id="ARBA00022692"/>
    </source>
</evidence>
<dbReference type="InterPro" id="IPR013525">
    <property type="entry name" value="ABC2_TM"/>
</dbReference>
<organism evidence="10 11">
    <name type="scientific">Prorocentrum cordatum</name>
    <dbReference type="NCBI Taxonomy" id="2364126"/>
    <lineage>
        <taxon>Eukaryota</taxon>
        <taxon>Sar</taxon>
        <taxon>Alveolata</taxon>
        <taxon>Dinophyceae</taxon>
        <taxon>Prorocentrales</taxon>
        <taxon>Prorocentraceae</taxon>
        <taxon>Prorocentrum</taxon>
    </lineage>
</organism>
<comment type="subcellular location">
    <subcellularLocation>
        <location evidence="1">Membrane</location>
        <topology evidence="1">Multi-pass membrane protein</topology>
    </subcellularLocation>
</comment>
<keyword evidence="11" id="KW-1185">Reference proteome</keyword>
<feature type="transmembrane region" description="Helical" evidence="7">
    <location>
        <begin position="460"/>
        <end position="482"/>
    </location>
</feature>
<proteinExistence type="predicted"/>
<accession>A0ABN9QY87</accession>
<evidence type="ECO:0000313" key="11">
    <source>
        <dbReference type="Proteomes" id="UP001189429"/>
    </source>
</evidence>
<comment type="caution">
    <text evidence="10">The sequence shown here is derived from an EMBL/GenBank/DDBJ whole genome shotgun (WGS) entry which is preliminary data.</text>
</comment>
<evidence type="ECO:0000313" key="10">
    <source>
        <dbReference type="EMBL" id="CAK0811365.1"/>
    </source>
</evidence>
<evidence type="ECO:0000256" key="5">
    <source>
        <dbReference type="ARBA" id="ARBA00023136"/>
    </source>
</evidence>
<feature type="transmembrane region" description="Helical" evidence="7">
    <location>
        <begin position="219"/>
        <end position="237"/>
    </location>
</feature>
<evidence type="ECO:0000256" key="1">
    <source>
        <dbReference type="ARBA" id="ARBA00004141"/>
    </source>
</evidence>
<keyword evidence="2" id="KW-0813">Transport</keyword>
<feature type="signal peptide" evidence="8">
    <location>
        <begin position="1"/>
        <end position="19"/>
    </location>
</feature>
<keyword evidence="8" id="KW-0732">Signal</keyword>
<dbReference type="Proteomes" id="UP001189429">
    <property type="component" value="Unassembled WGS sequence"/>
</dbReference>
<evidence type="ECO:0000256" key="7">
    <source>
        <dbReference type="SAM" id="Phobius"/>
    </source>
</evidence>
<reference evidence="10" key="1">
    <citation type="submission" date="2023-10" db="EMBL/GenBank/DDBJ databases">
        <authorList>
            <person name="Chen Y."/>
            <person name="Shah S."/>
            <person name="Dougan E. K."/>
            <person name="Thang M."/>
            <person name="Chan C."/>
        </authorList>
    </citation>
    <scope>NUCLEOTIDE SEQUENCE [LARGE SCALE GENOMIC DNA]</scope>
</reference>
<evidence type="ECO:0000256" key="4">
    <source>
        <dbReference type="ARBA" id="ARBA00022989"/>
    </source>
</evidence>
<protein>
    <recommendedName>
        <fullName evidence="9">ABC-2 type transporter transmembrane domain-containing protein</fullName>
    </recommendedName>
</protein>
<name>A0ABN9QY87_9DINO</name>
<evidence type="ECO:0000256" key="8">
    <source>
        <dbReference type="SAM" id="SignalP"/>
    </source>
</evidence>
<keyword evidence="3 7" id="KW-0812">Transmembrane</keyword>
<keyword evidence="4 7" id="KW-1133">Transmembrane helix</keyword>
<dbReference type="InterPro" id="IPR050352">
    <property type="entry name" value="ABCG_transporters"/>
</dbReference>
<feature type="region of interest" description="Disordered" evidence="6">
    <location>
        <begin position="528"/>
        <end position="549"/>
    </location>
</feature>
<dbReference type="Pfam" id="PF01061">
    <property type="entry name" value="ABC2_membrane"/>
    <property type="match status" value="1"/>
</dbReference>
<sequence length="581" mass="62811">MMKVFKLLAVKLRVTIVFSCDGCIPGEAGKLVTHAMMLGQSFKPFFSTASAMPGHCSSIGLAVPPGLNVIEWGSEIVVKGLYDTQQAKRSVTSRTSARFSLAPNFVSRRSVALSRASESSGFVGQADGLESPVNYRKTSEDSSGSAVIGRKHSSESFAALSSTKSALSRGLTSSLTQVMSMLADPQEKFALRRQKCFPLQLWTLLQYQVASDLEDSMTIYRLIETVGIGIMAGLVWFQKGSVDTQTALGESIGLFFFSTALYTVPPVFQVLAVAPSTARRVSREHLSGMYPICTYVIAMTISSLFTVVIWAPVWQMIAYTFADLGRDPQAMLSMQLTLALNVVAMRTVGYALAMVIPSGALNVVIANLFVQMCMLTNGFYTKLPSWLQGITVVSVPRFTFRALLKIEYSWQDTYEVHPMHGLAAFGHPSRYIPAELTGTFQLMTERNMNVMSSPHESSPLVEMLVMVGISLSFLLLFAVALMRQVWTLEERLSPPIEDGDASASGGASGEARELLNSADQAPTLLKAPNDCWAHEPPGKQGQSKHAVAADTAAGPALSFSAVVPVVHSAGGVDMSDFDESD</sequence>
<dbReference type="PANTHER" id="PTHR48041:SF139">
    <property type="entry name" value="PROTEIN SCARLET"/>
    <property type="match status" value="1"/>
</dbReference>
<feature type="transmembrane region" description="Helical" evidence="7">
    <location>
        <begin position="295"/>
        <end position="314"/>
    </location>
</feature>
<dbReference type="PANTHER" id="PTHR48041">
    <property type="entry name" value="ABC TRANSPORTER G FAMILY MEMBER 28"/>
    <property type="match status" value="1"/>
</dbReference>
<evidence type="ECO:0000259" key="9">
    <source>
        <dbReference type="Pfam" id="PF01061"/>
    </source>
</evidence>
<keyword evidence="5 7" id="KW-0472">Membrane</keyword>
<evidence type="ECO:0000256" key="2">
    <source>
        <dbReference type="ARBA" id="ARBA00022448"/>
    </source>
</evidence>
<feature type="domain" description="ABC-2 type transporter transmembrane" evidence="9">
    <location>
        <begin position="200"/>
        <end position="408"/>
    </location>
</feature>
<evidence type="ECO:0000256" key="6">
    <source>
        <dbReference type="SAM" id="MobiDB-lite"/>
    </source>
</evidence>
<gene>
    <name evidence="10" type="ORF">PCOR1329_LOCUS15993</name>
</gene>
<dbReference type="EMBL" id="CAUYUJ010004885">
    <property type="protein sequence ID" value="CAK0811365.1"/>
    <property type="molecule type" value="Genomic_DNA"/>
</dbReference>
<feature type="transmembrane region" description="Helical" evidence="7">
    <location>
        <begin position="252"/>
        <end position="274"/>
    </location>
</feature>